<reference evidence="1 2" key="1">
    <citation type="submission" date="2018-07" db="EMBL/GenBank/DDBJ databases">
        <title>Genomic Encyclopedia of Type Strains, Phase III (KMG-III): the genomes of soil and plant-associated and newly described type strains.</title>
        <authorList>
            <person name="Whitman W."/>
        </authorList>
    </citation>
    <scope>NUCLEOTIDE SEQUENCE [LARGE SCALE GENOMIC DNA]</scope>
    <source>
        <strain evidence="1 2">CECT 8525</strain>
    </source>
</reference>
<protein>
    <submittedName>
        <fullName evidence="1">Uncharacterized protein</fullName>
    </submittedName>
</protein>
<evidence type="ECO:0000313" key="1">
    <source>
        <dbReference type="EMBL" id="RCW82868.1"/>
    </source>
</evidence>
<dbReference type="AlphaFoldDB" id="A0A368YTG2"/>
<dbReference type="EMBL" id="QPJL01000011">
    <property type="protein sequence ID" value="RCW82868.1"/>
    <property type="molecule type" value="Genomic_DNA"/>
</dbReference>
<dbReference type="Proteomes" id="UP000253345">
    <property type="component" value="Unassembled WGS sequence"/>
</dbReference>
<comment type="caution">
    <text evidence="1">The sequence shown here is derived from an EMBL/GenBank/DDBJ whole genome shotgun (WGS) entry which is preliminary data.</text>
</comment>
<evidence type="ECO:0000313" key="2">
    <source>
        <dbReference type="Proteomes" id="UP000253345"/>
    </source>
</evidence>
<organism evidence="1 2">
    <name type="scientific">Paracoccus lutimaris</name>
    <dbReference type="NCBI Taxonomy" id="1490030"/>
    <lineage>
        <taxon>Bacteria</taxon>
        <taxon>Pseudomonadati</taxon>
        <taxon>Pseudomonadota</taxon>
        <taxon>Alphaproteobacteria</taxon>
        <taxon>Rhodobacterales</taxon>
        <taxon>Paracoccaceae</taxon>
        <taxon>Paracoccus</taxon>
    </lineage>
</organism>
<gene>
    <name evidence="1" type="ORF">DFP89_11172</name>
</gene>
<proteinExistence type="predicted"/>
<dbReference type="RefSeq" id="WP_114349548.1">
    <property type="nucleotide sequence ID" value="NZ_QPJL01000011.1"/>
</dbReference>
<name>A0A368YTG2_9RHOB</name>
<accession>A0A368YTG2</accession>
<keyword evidence="2" id="KW-1185">Reference proteome</keyword>
<dbReference type="OrthoDB" id="7775120at2"/>
<sequence>MIVHFLVSAALAGGLPQASVPPTRDGLIAEATDLLLNGEPLPPDLDARLMELSPADRIEVLIFLRRSGMLTDPVWTVDRLLAPRKEGER</sequence>